<feature type="domain" description="U-box" evidence="7">
    <location>
        <begin position="214"/>
        <end position="294"/>
    </location>
</feature>
<feature type="domain" description="RING-type" evidence="6">
    <location>
        <begin position="372"/>
        <end position="412"/>
    </location>
</feature>
<protein>
    <submittedName>
        <fullName evidence="8">U-box domain</fullName>
    </submittedName>
</protein>
<dbReference type="PROSITE" id="PS51698">
    <property type="entry name" value="U_BOX"/>
    <property type="match status" value="1"/>
</dbReference>
<sequence length="426" mass="47229">MINFAYEGLVKVACDCLQHDGHEVTNLISIDKRKRIKGFLADRFIKPPVNITLMFACNIDVLQIIVNPSVGSQRSAGIELSKTQRDASASKMASVDADIGTNRLIFSRHPEAEGEVKFCNEQVVSRVREMKLRIYKTVASTLPALSSLEIWGTPSSNVPARVLSDINNLWKKITGPRQIAACGRLVEGSRISKDGPNKKLHVDSTEVSEQTGVIVPEEFVDPISCEIMTIPMILPSGNMVDISTLEKFYAAEAKQGRGRSDPFTGVLFGENNQPIVATALKSRLDRFLLDHSNDPKIRTLPRTVGRKAPWMGNPCSSTEVTRRSNSSSSASNSSQVRTVDQLLKDCLEGLPSFLDSPDTSTVKKSKFSCSKCAQCVEKGINSYSFKLSCHHIICRQCLCELRQRNSKRCPDCGEMFEFNSVERFFL</sequence>
<dbReference type="SMART" id="SM00504">
    <property type="entry name" value="Ubox"/>
    <property type="match status" value="1"/>
</dbReference>
<keyword evidence="1" id="KW-0479">Metal-binding</keyword>
<name>A0ABN7ARF7_9HEMI</name>
<organism evidence="8 9">
    <name type="scientific">Nesidiocoris tenuis</name>
    <dbReference type="NCBI Taxonomy" id="355587"/>
    <lineage>
        <taxon>Eukaryota</taxon>
        <taxon>Metazoa</taxon>
        <taxon>Ecdysozoa</taxon>
        <taxon>Arthropoda</taxon>
        <taxon>Hexapoda</taxon>
        <taxon>Insecta</taxon>
        <taxon>Pterygota</taxon>
        <taxon>Neoptera</taxon>
        <taxon>Paraneoptera</taxon>
        <taxon>Hemiptera</taxon>
        <taxon>Heteroptera</taxon>
        <taxon>Panheteroptera</taxon>
        <taxon>Cimicomorpha</taxon>
        <taxon>Miridae</taxon>
        <taxon>Dicyphina</taxon>
        <taxon>Nesidiocoris</taxon>
    </lineage>
</organism>
<evidence type="ECO:0000256" key="2">
    <source>
        <dbReference type="ARBA" id="ARBA00022771"/>
    </source>
</evidence>
<accession>A0ABN7ARF7</accession>
<dbReference type="InterPro" id="IPR001841">
    <property type="entry name" value="Znf_RING"/>
</dbReference>
<dbReference type="PROSITE" id="PS50089">
    <property type="entry name" value="ZF_RING_2"/>
    <property type="match status" value="1"/>
</dbReference>
<dbReference type="PROSITE" id="PS00518">
    <property type="entry name" value="ZF_RING_1"/>
    <property type="match status" value="1"/>
</dbReference>
<dbReference type="PANTHER" id="PTHR13492">
    <property type="entry name" value="RING FINGER PROTEIN 37"/>
    <property type="match status" value="1"/>
</dbReference>
<keyword evidence="9" id="KW-1185">Reference proteome</keyword>
<evidence type="ECO:0000256" key="3">
    <source>
        <dbReference type="ARBA" id="ARBA00022833"/>
    </source>
</evidence>
<dbReference type="Pfam" id="PF04564">
    <property type="entry name" value="U-box"/>
    <property type="match status" value="1"/>
</dbReference>
<evidence type="ECO:0000313" key="9">
    <source>
        <dbReference type="Proteomes" id="UP001307889"/>
    </source>
</evidence>
<dbReference type="InterPro" id="IPR039847">
    <property type="entry name" value="Ubox5"/>
</dbReference>
<dbReference type="InterPro" id="IPR003613">
    <property type="entry name" value="Ubox_domain"/>
</dbReference>
<reference evidence="8 9" key="1">
    <citation type="submission" date="2023-09" db="EMBL/GenBank/DDBJ databases">
        <title>Nesidiocoris tenuis whole genome shotgun sequence.</title>
        <authorList>
            <person name="Shibata T."/>
            <person name="Shimoda M."/>
            <person name="Kobayashi T."/>
            <person name="Uehara T."/>
        </authorList>
    </citation>
    <scope>NUCLEOTIDE SEQUENCE [LARGE SCALE GENOMIC DNA]</scope>
    <source>
        <strain evidence="8 9">Japan</strain>
    </source>
</reference>
<evidence type="ECO:0000259" key="7">
    <source>
        <dbReference type="PROSITE" id="PS51698"/>
    </source>
</evidence>
<dbReference type="Gene3D" id="3.30.40.10">
    <property type="entry name" value="Zinc/RING finger domain, C3HC4 (zinc finger)"/>
    <property type="match status" value="2"/>
</dbReference>
<dbReference type="InterPro" id="IPR013083">
    <property type="entry name" value="Znf_RING/FYVE/PHD"/>
</dbReference>
<keyword evidence="3" id="KW-0862">Zinc</keyword>
<evidence type="ECO:0000313" key="8">
    <source>
        <dbReference type="EMBL" id="BES94781.1"/>
    </source>
</evidence>
<dbReference type="CDD" id="cd16660">
    <property type="entry name" value="RING-Ubox_RNF37"/>
    <property type="match status" value="1"/>
</dbReference>
<evidence type="ECO:0000256" key="1">
    <source>
        <dbReference type="ARBA" id="ARBA00022723"/>
    </source>
</evidence>
<dbReference type="SUPFAM" id="SSF57850">
    <property type="entry name" value="RING/U-box"/>
    <property type="match status" value="2"/>
</dbReference>
<keyword evidence="2 4" id="KW-0863">Zinc-finger</keyword>
<feature type="compositionally biased region" description="Low complexity" evidence="5">
    <location>
        <begin position="316"/>
        <end position="336"/>
    </location>
</feature>
<dbReference type="InterPro" id="IPR039925">
    <property type="entry name" value="RNF37_RING-Ubox"/>
</dbReference>
<dbReference type="PANTHER" id="PTHR13492:SF2">
    <property type="entry name" value="RING FINGER PROTEIN 37"/>
    <property type="match status" value="1"/>
</dbReference>
<proteinExistence type="predicted"/>
<dbReference type="Pfam" id="PF19318">
    <property type="entry name" value="DUF5918"/>
    <property type="match status" value="2"/>
</dbReference>
<evidence type="ECO:0000256" key="4">
    <source>
        <dbReference type="PROSITE-ProRule" id="PRU00175"/>
    </source>
</evidence>
<dbReference type="Proteomes" id="UP001307889">
    <property type="component" value="Chromosome 5"/>
</dbReference>
<gene>
    <name evidence="8" type="ORF">NTJ_07590</name>
</gene>
<evidence type="ECO:0000256" key="5">
    <source>
        <dbReference type="SAM" id="MobiDB-lite"/>
    </source>
</evidence>
<dbReference type="InterPro" id="IPR017907">
    <property type="entry name" value="Znf_RING_CS"/>
</dbReference>
<evidence type="ECO:0000259" key="6">
    <source>
        <dbReference type="PROSITE" id="PS50089"/>
    </source>
</evidence>
<dbReference type="InterPro" id="IPR045696">
    <property type="entry name" value="Ubox5_N"/>
</dbReference>
<feature type="region of interest" description="Disordered" evidence="5">
    <location>
        <begin position="311"/>
        <end position="336"/>
    </location>
</feature>
<dbReference type="EMBL" id="AP028913">
    <property type="protein sequence ID" value="BES94781.1"/>
    <property type="molecule type" value="Genomic_DNA"/>
</dbReference>